<dbReference type="SUPFAM" id="SSF52374">
    <property type="entry name" value="Nucleotidylyl transferase"/>
    <property type="match status" value="2"/>
</dbReference>
<feature type="compositionally biased region" description="Basic and acidic residues" evidence="10">
    <location>
        <begin position="1"/>
        <end position="12"/>
    </location>
</feature>
<evidence type="ECO:0000256" key="7">
    <source>
        <dbReference type="ARBA" id="ARBA00023146"/>
    </source>
</evidence>
<dbReference type="GO" id="GO:0005524">
    <property type="term" value="F:ATP binding"/>
    <property type="evidence" value="ECO:0007669"/>
    <property type="project" value="UniProtKB-UniRule"/>
</dbReference>
<dbReference type="AlphaFoldDB" id="M0IIS5"/>
<evidence type="ECO:0000256" key="4">
    <source>
        <dbReference type="ARBA" id="ARBA00022741"/>
    </source>
</evidence>
<dbReference type="GO" id="GO:0004830">
    <property type="term" value="F:tryptophan-tRNA ligase activity"/>
    <property type="evidence" value="ECO:0007669"/>
    <property type="project" value="UniProtKB-UniRule"/>
</dbReference>
<accession>M0IIS5</accession>
<keyword evidence="3 8" id="KW-0436">Ligase</keyword>
<name>M0IIS5_9EURY</name>
<organism evidence="11 12">
    <name type="scientific">Haloferax mucosum ATCC BAA-1512</name>
    <dbReference type="NCBI Taxonomy" id="662479"/>
    <lineage>
        <taxon>Archaea</taxon>
        <taxon>Methanobacteriati</taxon>
        <taxon>Methanobacteriota</taxon>
        <taxon>Stenosarchaea group</taxon>
        <taxon>Halobacteria</taxon>
        <taxon>Halobacteriales</taxon>
        <taxon>Haloferacaceae</taxon>
        <taxon>Haloferax</taxon>
    </lineage>
</organism>
<dbReference type="RefSeq" id="WP_008320216.1">
    <property type="nucleotide sequence ID" value="NZ_AOLN01000011.1"/>
</dbReference>
<dbReference type="PATRIC" id="fig|662479.7.peg.1976"/>
<evidence type="ECO:0000256" key="3">
    <source>
        <dbReference type="ARBA" id="ARBA00022598"/>
    </source>
</evidence>
<dbReference type="PRINTS" id="PR01039">
    <property type="entry name" value="TRNASYNTHTRP"/>
</dbReference>
<evidence type="ECO:0000256" key="9">
    <source>
        <dbReference type="RuleBase" id="RU363036"/>
    </source>
</evidence>
<reference evidence="11 12" key="1">
    <citation type="journal article" date="2014" name="PLoS Genet.">
        <title>Phylogenetically driven sequencing of extremely halophilic archaea reveals strategies for static and dynamic osmo-response.</title>
        <authorList>
            <person name="Becker E.A."/>
            <person name="Seitzer P.M."/>
            <person name="Tritt A."/>
            <person name="Larsen D."/>
            <person name="Krusor M."/>
            <person name="Yao A.I."/>
            <person name="Wu D."/>
            <person name="Madern D."/>
            <person name="Eisen J.A."/>
            <person name="Darling A.E."/>
            <person name="Facciotti M.T."/>
        </authorList>
    </citation>
    <scope>NUCLEOTIDE SEQUENCE [LARGE SCALE GENOMIC DNA]</scope>
    <source>
        <strain evidence="11 12">ATCC BAA-1512</strain>
    </source>
</reference>
<feature type="short sequence motif" description="'KMSKS' region" evidence="8">
    <location>
        <begin position="456"/>
        <end position="460"/>
    </location>
</feature>
<evidence type="ECO:0000256" key="8">
    <source>
        <dbReference type="HAMAP-Rule" id="MF_00140"/>
    </source>
</evidence>
<evidence type="ECO:0000256" key="5">
    <source>
        <dbReference type="ARBA" id="ARBA00022840"/>
    </source>
</evidence>
<dbReference type="NCBIfam" id="NF008928">
    <property type="entry name" value="PRK12285.1-5"/>
    <property type="match status" value="1"/>
</dbReference>
<evidence type="ECO:0000256" key="6">
    <source>
        <dbReference type="ARBA" id="ARBA00022917"/>
    </source>
</evidence>
<dbReference type="HAMAP" id="MF_00140_A">
    <property type="entry name" value="Trp_tRNA_synth_A"/>
    <property type="match status" value="1"/>
</dbReference>
<dbReference type="Proteomes" id="UP000011550">
    <property type="component" value="Unassembled WGS sequence"/>
</dbReference>
<feature type="region of interest" description="Disordered" evidence="10">
    <location>
        <begin position="1"/>
        <end position="22"/>
    </location>
</feature>
<dbReference type="EC" id="6.1.1.2" evidence="8"/>
<dbReference type="EMBL" id="AOLN01000011">
    <property type="protein sequence ID" value="ELZ95349.1"/>
    <property type="molecule type" value="Genomic_DNA"/>
</dbReference>
<evidence type="ECO:0000256" key="1">
    <source>
        <dbReference type="ARBA" id="ARBA00005594"/>
    </source>
</evidence>
<keyword evidence="12" id="KW-1185">Reference proteome</keyword>
<protein>
    <recommendedName>
        <fullName evidence="8">Tryptophan--tRNA ligase</fullName>
        <ecNumber evidence="8">6.1.1.2</ecNumber>
    </recommendedName>
    <alternativeName>
        <fullName evidence="8">Tryptophanyl-tRNA synthetase</fullName>
        <shortName evidence="8">TrpRS</shortName>
    </alternativeName>
</protein>
<dbReference type="Gene3D" id="1.10.240.10">
    <property type="entry name" value="Tyrosyl-Transfer RNA Synthetase"/>
    <property type="match status" value="1"/>
</dbReference>
<evidence type="ECO:0000256" key="10">
    <source>
        <dbReference type="SAM" id="MobiDB-lite"/>
    </source>
</evidence>
<dbReference type="GO" id="GO:0006436">
    <property type="term" value="P:tryptophanyl-tRNA aminoacylation"/>
    <property type="evidence" value="ECO:0007669"/>
    <property type="project" value="UniProtKB-UniRule"/>
</dbReference>
<dbReference type="PANTHER" id="PTHR10055">
    <property type="entry name" value="TRYPTOPHANYL-TRNA SYNTHETASE"/>
    <property type="match status" value="1"/>
</dbReference>
<keyword evidence="5 8" id="KW-0067">ATP-binding</keyword>
<dbReference type="GO" id="GO:0005737">
    <property type="term" value="C:cytoplasm"/>
    <property type="evidence" value="ECO:0007669"/>
    <property type="project" value="UniProtKB-SubCell"/>
</dbReference>
<comment type="similarity">
    <text evidence="1 8 9">Belongs to the class-I aminoacyl-tRNA synthetase family.</text>
</comment>
<keyword evidence="4 8" id="KW-0547">Nucleotide-binding</keyword>
<dbReference type="STRING" id="662479.C440_09732"/>
<dbReference type="InterPro" id="IPR014729">
    <property type="entry name" value="Rossmann-like_a/b/a_fold"/>
</dbReference>
<comment type="function">
    <text evidence="8">Catalyzes the attachment of tryptophan to tRNA(Trp).</text>
</comment>
<evidence type="ECO:0000313" key="11">
    <source>
        <dbReference type="EMBL" id="ELZ95349.1"/>
    </source>
</evidence>
<gene>
    <name evidence="8" type="primary">trpS</name>
    <name evidence="11" type="ORF">C440_09732</name>
</gene>
<dbReference type="NCBIfam" id="NF008926">
    <property type="entry name" value="PRK12285.1-3"/>
    <property type="match status" value="1"/>
</dbReference>
<sequence>MTRDEPAERIRTDGGTAQGADEVALDPWGSSTIADYRKLFEEFGIEEFDEVLDEVPNPHYLMRRGVIFGHRDYRRVLEAMRDGDDFAVLSGFMPTGDPHIGHKLVFDEIIWHQQQGGDAYGLIADMEAHSARGIAWDEINEHSRDYLLSLIALGFDPEEGELYRQSDNDTLQRLAFELGGKANFSEFESIYGFDGETNISHMQSVVTQMADILYPQLDDPKPTVIPVGPDQDPHVRFARDLSTRMRFFKVTEAYSSYEVTDDLRQCLKWFYHEIERAFEGGLGMESPMVKANCNNAQAEVIFRGLENYLLNPGSVSPSEVEVDIEQLVELDNHDHSANEWKQVTDALVPFDISPPETLSEAAYNALLRRFNSSGREPLRPRVRFFARQATDEAFEALIEDIEGEKRRYDQHIDAFDLDVAEAEELARKVEARHGGYGFIPPSSIYHRFMTGLTGGKMSSSIPASHISLLDDPEDGYDKVKSATTGGRDTADEQRELGGEADKCPVYELYAYLLTGDDDELAKEVYDECVGGERLCGGCKEQAATLMREFLEDHHEKRDEAKEVLDSLDIDLETERRGVAAEH</sequence>
<dbReference type="Gene3D" id="3.40.50.620">
    <property type="entry name" value="HUPs"/>
    <property type="match status" value="1"/>
</dbReference>
<dbReference type="InterPro" id="IPR002305">
    <property type="entry name" value="aa-tRNA-synth_Ic"/>
</dbReference>
<keyword evidence="2 8" id="KW-0963">Cytoplasm</keyword>
<feature type="short sequence motif" description="'HIGH' region" evidence="8">
    <location>
        <begin position="94"/>
        <end position="102"/>
    </location>
</feature>
<dbReference type="InterPro" id="IPR020653">
    <property type="entry name" value="Tryptophan-tRNA-ligase_arc"/>
</dbReference>
<comment type="catalytic activity">
    <reaction evidence="8">
        <text>tRNA(Trp) + L-tryptophan + ATP = L-tryptophyl-tRNA(Trp) + AMP + diphosphate + H(+)</text>
        <dbReference type="Rhea" id="RHEA:24080"/>
        <dbReference type="Rhea" id="RHEA-COMP:9671"/>
        <dbReference type="Rhea" id="RHEA-COMP:9705"/>
        <dbReference type="ChEBI" id="CHEBI:15378"/>
        <dbReference type="ChEBI" id="CHEBI:30616"/>
        <dbReference type="ChEBI" id="CHEBI:33019"/>
        <dbReference type="ChEBI" id="CHEBI:57912"/>
        <dbReference type="ChEBI" id="CHEBI:78442"/>
        <dbReference type="ChEBI" id="CHEBI:78535"/>
        <dbReference type="ChEBI" id="CHEBI:456215"/>
        <dbReference type="EC" id="6.1.1.2"/>
    </reaction>
</comment>
<dbReference type="Pfam" id="PF00579">
    <property type="entry name" value="tRNA-synt_1b"/>
    <property type="match status" value="2"/>
</dbReference>
<evidence type="ECO:0000313" key="12">
    <source>
        <dbReference type="Proteomes" id="UP000011550"/>
    </source>
</evidence>
<keyword evidence="6 8" id="KW-0648">Protein biosynthesis</keyword>
<dbReference type="FunFam" id="3.40.50.620:FF:000207">
    <property type="entry name" value="Tryptophan--tRNA ligase"/>
    <property type="match status" value="1"/>
</dbReference>
<comment type="caution">
    <text evidence="11">The sequence shown here is derived from an EMBL/GenBank/DDBJ whole genome shotgun (WGS) entry which is preliminary data.</text>
</comment>
<keyword evidence="7 8" id="KW-0030">Aminoacyl-tRNA synthetase</keyword>
<evidence type="ECO:0000256" key="2">
    <source>
        <dbReference type="ARBA" id="ARBA00022490"/>
    </source>
</evidence>
<dbReference type="OrthoDB" id="371821at2157"/>
<comment type="subcellular location">
    <subcellularLocation>
        <location evidence="8">Cytoplasm</location>
    </subcellularLocation>
</comment>
<dbReference type="PANTHER" id="PTHR10055:SF5">
    <property type="entry name" value="TRYPTOPHAN--TRNA LIGASE"/>
    <property type="match status" value="1"/>
</dbReference>
<dbReference type="InterPro" id="IPR002306">
    <property type="entry name" value="Trp-tRNA-ligase"/>
</dbReference>
<proteinExistence type="inferred from homology"/>